<organism evidence="8 9">
    <name type="scientific">Scleropages formosus</name>
    <name type="common">Asian bonytongue</name>
    <name type="synonym">Osteoglossum formosum</name>
    <dbReference type="NCBI Taxonomy" id="113540"/>
    <lineage>
        <taxon>Eukaryota</taxon>
        <taxon>Metazoa</taxon>
        <taxon>Chordata</taxon>
        <taxon>Craniata</taxon>
        <taxon>Vertebrata</taxon>
        <taxon>Euteleostomi</taxon>
        <taxon>Actinopterygii</taxon>
        <taxon>Neopterygii</taxon>
        <taxon>Teleostei</taxon>
        <taxon>Osteoglossocephala</taxon>
        <taxon>Osteoglossomorpha</taxon>
        <taxon>Osteoglossiformes</taxon>
        <taxon>Osteoglossidae</taxon>
        <taxon>Scleropages</taxon>
    </lineage>
</organism>
<dbReference type="InterPro" id="IPR027685">
    <property type="entry name" value="Shroom_fam"/>
</dbReference>
<feature type="domain" description="ASD2" evidence="7">
    <location>
        <begin position="1154"/>
        <end position="1435"/>
    </location>
</feature>
<feature type="compositionally biased region" description="Low complexity" evidence="6">
    <location>
        <begin position="570"/>
        <end position="581"/>
    </location>
</feature>
<feature type="region of interest" description="Disordered" evidence="6">
    <location>
        <begin position="726"/>
        <end position="819"/>
    </location>
</feature>
<dbReference type="PROSITE" id="PS51307">
    <property type="entry name" value="ASD2"/>
    <property type="match status" value="1"/>
</dbReference>
<feature type="region of interest" description="Disordered" evidence="6">
    <location>
        <begin position="497"/>
        <end position="527"/>
    </location>
</feature>
<comment type="caution">
    <text evidence="8">The sequence shown here is derived from an EMBL/GenBank/DDBJ whole genome shotgun (WGS) entry which is preliminary data.</text>
</comment>
<dbReference type="GO" id="GO:0007015">
    <property type="term" value="P:actin filament organization"/>
    <property type="evidence" value="ECO:0007669"/>
    <property type="project" value="TreeGrafter"/>
</dbReference>
<dbReference type="InterPro" id="IPR014799">
    <property type="entry name" value="ASD2_dom"/>
</dbReference>
<evidence type="ECO:0000259" key="7">
    <source>
        <dbReference type="PROSITE" id="PS51307"/>
    </source>
</evidence>
<feature type="compositionally biased region" description="Basic and acidic residues" evidence="6">
    <location>
        <begin position="1034"/>
        <end position="1043"/>
    </location>
</feature>
<evidence type="ECO:0000256" key="6">
    <source>
        <dbReference type="SAM" id="MobiDB-lite"/>
    </source>
</evidence>
<feature type="region of interest" description="Disordered" evidence="6">
    <location>
        <begin position="566"/>
        <end position="592"/>
    </location>
</feature>
<dbReference type="GO" id="GO:0016324">
    <property type="term" value="C:apical plasma membrane"/>
    <property type="evidence" value="ECO:0007669"/>
    <property type="project" value="TreeGrafter"/>
</dbReference>
<feature type="compositionally biased region" description="Basic and acidic residues" evidence="6">
    <location>
        <begin position="748"/>
        <end position="758"/>
    </location>
</feature>
<evidence type="ECO:0000256" key="5">
    <source>
        <dbReference type="SAM" id="Coils"/>
    </source>
</evidence>
<dbReference type="Gene3D" id="6.10.250.3120">
    <property type="match status" value="1"/>
</dbReference>
<keyword evidence="5" id="KW-0175">Coiled coil</keyword>
<evidence type="ECO:0000313" key="8">
    <source>
        <dbReference type="EMBL" id="KPP60310.1"/>
    </source>
</evidence>
<keyword evidence="3" id="KW-0963">Cytoplasm</keyword>
<feature type="compositionally biased region" description="Basic and acidic residues" evidence="6">
    <location>
        <begin position="1123"/>
        <end position="1138"/>
    </location>
</feature>
<dbReference type="Proteomes" id="UP000034805">
    <property type="component" value="Unassembled WGS sequence"/>
</dbReference>
<dbReference type="GO" id="GO:0043296">
    <property type="term" value="C:apical junction complex"/>
    <property type="evidence" value="ECO:0007669"/>
    <property type="project" value="TreeGrafter"/>
</dbReference>
<dbReference type="GO" id="GO:0030864">
    <property type="term" value="C:cortical actin cytoskeleton"/>
    <property type="evidence" value="ECO:0007669"/>
    <property type="project" value="TreeGrafter"/>
</dbReference>
<feature type="compositionally biased region" description="Polar residues" evidence="6">
    <location>
        <begin position="726"/>
        <end position="742"/>
    </location>
</feature>
<name>A0A0P7WGW5_SCLFO</name>
<dbReference type="STRING" id="113540.ENSSFOP00015029271"/>
<comment type="similarity">
    <text evidence="2">Belongs to the shroom family.</text>
</comment>
<proteinExistence type="inferred from homology"/>
<keyword evidence="4" id="KW-0206">Cytoskeleton</keyword>
<evidence type="ECO:0000256" key="2">
    <source>
        <dbReference type="ARBA" id="ARBA00006469"/>
    </source>
</evidence>
<protein>
    <submittedName>
        <fullName evidence="8">Protein Shroom4-like</fullName>
    </submittedName>
</protein>
<dbReference type="EMBL" id="JARO02010903">
    <property type="protein sequence ID" value="KPP60310.1"/>
    <property type="molecule type" value="Genomic_DNA"/>
</dbReference>
<accession>A0A0P7WGW5</accession>
<comment type="subcellular location">
    <subcellularLocation>
        <location evidence="1">Cytoplasm</location>
        <location evidence="1">Cytoskeleton</location>
    </subcellularLocation>
</comment>
<feature type="compositionally biased region" description="Basic and acidic residues" evidence="6">
    <location>
        <begin position="652"/>
        <end position="668"/>
    </location>
</feature>
<feature type="region of interest" description="Disordered" evidence="6">
    <location>
        <begin position="980"/>
        <end position="1063"/>
    </location>
</feature>
<evidence type="ECO:0000256" key="4">
    <source>
        <dbReference type="ARBA" id="ARBA00023212"/>
    </source>
</evidence>
<evidence type="ECO:0000313" key="9">
    <source>
        <dbReference type="Proteomes" id="UP000034805"/>
    </source>
</evidence>
<dbReference type="PANTHER" id="PTHR15012:SF35">
    <property type="entry name" value="PROTEIN SHROOM4"/>
    <property type="match status" value="1"/>
</dbReference>
<evidence type="ECO:0000256" key="3">
    <source>
        <dbReference type="ARBA" id="ARBA00022490"/>
    </source>
</evidence>
<gene>
    <name evidence="8" type="ORF">Z043_121703</name>
</gene>
<evidence type="ECO:0000256" key="1">
    <source>
        <dbReference type="ARBA" id="ARBA00004245"/>
    </source>
</evidence>
<dbReference type="PANTHER" id="PTHR15012">
    <property type="entry name" value="APICAL PROTEIN/SHROOM-RELATED"/>
    <property type="match status" value="1"/>
</dbReference>
<dbReference type="Pfam" id="PF08687">
    <property type="entry name" value="ASD2"/>
    <property type="match status" value="1"/>
</dbReference>
<dbReference type="GO" id="GO:0005912">
    <property type="term" value="C:adherens junction"/>
    <property type="evidence" value="ECO:0007669"/>
    <property type="project" value="TreeGrafter"/>
</dbReference>
<feature type="region of interest" description="Disordered" evidence="6">
    <location>
        <begin position="649"/>
        <end position="676"/>
    </location>
</feature>
<sequence length="1449" mass="159503">MAHVRERLAALFPSPLVLPLGPMSRRLARVSRALSWEQVTSFSCLYLCTLSRRSVPAVRPHSWHLAKLSEPPGVTAPDAPPAMQIHPGPFGVPWHSGGDSSSSRGPRENRSFRQLTSIVLLMLTALYPPLAGVENLCMFTVTHLAAVLQPLSPHSDLSLHWSQLSRHCSTDRSSSLGSMESLDPPGQSYYESQLSPVDSAMFTNKRDSAYSSFSASSNTSDCAASLRPDEASSIDSLLRGLGSYRLVDGRYQDSETEPAHFHVQPIRKAQSFYRHPEAKARPFSYGCEEERVTVGSTRSPPQPPVRRDSFRATRGRPRAEDKRCMSAPVDMLNVPGLWLEDSPKILAQDSVSHPCILVEDKTCCGHCTLEQHCTFGSKMEPCCQCSQDNCSRESYGTTCLVVQQGSRDHQHSSHVEMPHQSVLSRVEPPCRTFEASGSIRVVRGHGHSAPEKLLLAQMGMLDLPCDPSKEINSYPPLQWSRCPFALAEELDAVSGDGVGSREKWGGSRCSTPGSVGGSEPEEPPVETATSGCQQFEAVCADLKGAASVEALLCGEQDGSRVMSEVLKPTSKSGSSRQYRSSQSRRRSERFATNLRNEIQRKKAQLLKSTDSVNMLYSEETLEEEECVEQQNLTCPELCLQRNSTLSKMHAPQLDRAEPPASRIKDSENLRGSQWGSESTACDTAVCGLVVEEPAPVGKVRRWRWTPGCPVPPEPEATGVTDAVVQSSRNAEMSPHSETSENSDIPPFADRRRFFEESSRSALGSKLPVLSTHRQRPETRRSRRRLERAENDAPGRETESDQRHYSYQGHRCDRPQESGGQMWYGSYSREKDRECTCTNLGDNCGSNRVQDPEGLGMEPFAPVDEDGTYAPPPSHISALGSQETSLLSQRQRTPIEVCPAKVPEPANLNRNVTLTERDLNHCTCGLPPPGGAIPHVHENQQNDFCAPEKAAPEQVPQRGRTLSEGNILLDKQQLEAQVTAGEKLGPGKRGRAPPRPPPPKWEKLYRRRGTFRPVSPTTDVAMGPRSWLSGSQRALDSEQDRAEVLKPVPRSPQSPSGWRGAPLSTDAHSGGLHVLERSSDMVSCCRGFCYPTVSTWKGREHMYGKMSNRGQELPSSPVHPQVGRGEKKSFETDIDKFDESPGGGVATDESQSSAGPGAALETNIDTTPALKPPPQSVLKPYLSSVADVVPGEDTWRGGSGALERSVDTLERRARRGSFSCESSGSRSSYYNTSAAKAQLLHKIKGHRDSNEVEGVYELSYKKQQLMESLQKKLGVLREAQQDLLEDMQANTQLGEDVEALVLAVCKPSEVDKFRMFIGDLDKVVSLLLSLSGRLLRVESALDSLSPACCSQERQGLLQKKQQLLAQLREAQELKEHVDRREQAVCQALGRSLAPEQLRDYGHFVKMKAALLVEQRQLEDKIRLGEEQLRGLKESLEPGLSVAARHALGLC</sequence>
<feature type="compositionally biased region" description="Basic and acidic residues" evidence="6">
    <location>
        <begin position="786"/>
        <end position="815"/>
    </location>
</feature>
<feature type="compositionally biased region" description="Basic and acidic residues" evidence="6">
    <location>
        <begin position="305"/>
        <end position="322"/>
    </location>
</feature>
<reference evidence="8 9" key="1">
    <citation type="submission" date="2015-08" db="EMBL/GenBank/DDBJ databases">
        <title>The genome of the Asian arowana (Scleropages formosus).</title>
        <authorList>
            <person name="Tan M.H."/>
            <person name="Gan H.M."/>
            <person name="Croft L.J."/>
            <person name="Austin C.M."/>
        </authorList>
    </citation>
    <scope>NUCLEOTIDE SEQUENCE [LARGE SCALE GENOMIC DNA]</scope>
    <source>
        <strain evidence="8">Aro1</strain>
    </source>
</reference>
<feature type="region of interest" description="Disordered" evidence="6">
    <location>
        <begin position="1106"/>
        <end position="1174"/>
    </location>
</feature>
<dbReference type="GO" id="GO:0051015">
    <property type="term" value="F:actin filament binding"/>
    <property type="evidence" value="ECO:0007669"/>
    <property type="project" value="InterPro"/>
</dbReference>
<feature type="region of interest" description="Disordered" evidence="6">
    <location>
        <begin position="292"/>
        <end position="322"/>
    </location>
</feature>
<feature type="coiled-coil region" evidence="5">
    <location>
        <begin position="1352"/>
        <end position="1379"/>
    </location>
</feature>